<evidence type="ECO:0000313" key="2">
    <source>
        <dbReference type="Proteomes" id="UP000307244"/>
    </source>
</evidence>
<dbReference type="InterPro" id="IPR034660">
    <property type="entry name" value="DinB/YfiT-like"/>
</dbReference>
<dbReference type="EMBL" id="SWBQ01000003">
    <property type="protein sequence ID" value="TKC05819.1"/>
    <property type="molecule type" value="Genomic_DNA"/>
</dbReference>
<sequence length="149" mass="17282">MNSLYNQEDVKEILKRIEKLTPNAQRQWGKMNVSQMLAHLNISLETPLGINFPKRAFLGRIIGGIVKIGHLSKKPLPKNAPTDPNYIIRDNPNFEKEKSRAIELINIFYENGASKCSRHPHSFFGKLTPQQWSVLQWKHFDHHLRQFGV</sequence>
<gene>
    <name evidence="1" type="ORF">FA047_10750</name>
</gene>
<accession>A0A4U1CK73</accession>
<proteinExistence type="predicted"/>
<dbReference type="AlphaFoldDB" id="A0A4U1CK73"/>
<protein>
    <submittedName>
        <fullName evidence="1">DUF1569 domain-containing protein</fullName>
    </submittedName>
</protein>
<dbReference type="Pfam" id="PF07606">
    <property type="entry name" value="DUF1569"/>
    <property type="match status" value="1"/>
</dbReference>
<evidence type="ECO:0000313" key="1">
    <source>
        <dbReference type="EMBL" id="TKC05819.1"/>
    </source>
</evidence>
<comment type="caution">
    <text evidence="1">The sequence shown here is derived from an EMBL/GenBank/DDBJ whole genome shotgun (WGS) entry which is preliminary data.</text>
</comment>
<dbReference type="Gene3D" id="1.20.120.450">
    <property type="entry name" value="dinb family like domain"/>
    <property type="match status" value="1"/>
</dbReference>
<dbReference type="InterPro" id="IPR011463">
    <property type="entry name" value="DUF1569"/>
</dbReference>
<name>A0A4U1CK73_9SPHI</name>
<dbReference type="Proteomes" id="UP000307244">
    <property type="component" value="Unassembled WGS sequence"/>
</dbReference>
<dbReference type="OrthoDB" id="2599194at2"/>
<dbReference type="RefSeq" id="WP_136836079.1">
    <property type="nucleotide sequence ID" value="NZ_SWBQ01000003.1"/>
</dbReference>
<organism evidence="1 2">
    <name type="scientific">Pedobacter frigoris</name>
    <dbReference type="NCBI Taxonomy" id="2571272"/>
    <lineage>
        <taxon>Bacteria</taxon>
        <taxon>Pseudomonadati</taxon>
        <taxon>Bacteroidota</taxon>
        <taxon>Sphingobacteriia</taxon>
        <taxon>Sphingobacteriales</taxon>
        <taxon>Sphingobacteriaceae</taxon>
        <taxon>Pedobacter</taxon>
    </lineage>
</organism>
<reference evidence="1 2" key="1">
    <citation type="submission" date="2019-04" db="EMBL/GenBank/DDBJ databases">
        <title>Pedobacter sp. RP-3-15 sp. nov., isolated from Arctic soil.</title>
        <authorList>
            <person name="Dahal R.H."/>
            <person name="Kim D.-U."/>
        </authorList>
    </citation>
    <scope>NUCLEOTIDE SEQUENCE [LARGE SCALE GENOMIC DNA]</scope>
    <source>
        <strain evidence="1 2">RP-3-15</strain>
    </source>
</reference>
<keyword evidence="2" id="KW-1185">Reference proteome</keyword>